<dbReference type="InterPro" id="IPR036881">
    <property type="entry name" value="Glyco_hydro_3_C_sf"/>
</dbReference>
<comment type="caution">
    <text evidence="6">The sequence shown here is derived from an EMBL/GenBank/DDBJ whole genome shotgun (WGS) entry which is preliminary data.</text>
</comment>
<organism evidence="6 7">
    <name type="scientific">Propionicimonas paludicola</name>
    <dbReference type="NCBI Taxonomy" id="185243"/>
    <lineage>
        <taxon>Bacteria</taxon>
        <taxon>Bacillati</taxon>
        <taxon>Actinomycetota</taxon>
        <taxon>Actinomycetes</taxon>
        <taxon>Propionibacteriales</taxon>
        <taxon>Nocardioidaceae</taxon>
        <taxon>Propionicimonas</taxon>
    </lineage>
</organism>
<feature type="domain" description="Fibronectin type III-like" evidence="5">
    <location>
        <begin position="610"/>
        <end position="680"/>
    </location>
</feature>
<dbReference type="SUPFAM" id="SSF51445">
    <property type="entry name" value="(Trans)glycosidases"/>
    <property type="match status" value="1"/>
</dbReference>
<dbReference type="InterPro" id="IPR036962">
    <property type="entry name" value="Glyco_hydro_3_N_sf"/>
</dbReference>
<proteinExistence type="inferred from homology"/>
<comment type="similarity">
    <text evidence="1">Belongs to the glycosyl hydrolase 3 family.</text>
</comment>
<dbReference type="GO" id="GO:0008422">
    <property type="term" value="F:beta-glucosidase activity"/>
    <property type="evidence" value="ECO:0007669"/>
    <property type="project" value="UniProtKB-ARBA"/>
</dbReference>
<dbReference type="Pfam" id="PF00933">
    <property type="entry name" value="Glyco_hydro_3"/>
    <property type="match status" value="1"/>
</dbReference>
<dbReference type="InterPro" id="IPR017853">
    <property type="entry name" value="GH"/>
</dbReference>
<dbReference type="Pfam" id="PF01915">
    <property type="entry name" value="Glyco_hydro_3_C"/>
    <property type="match status" value="1"/>
</dbReference>
<name>A0A2A9CU34_9ACTN</name>
<dbReference type="AlphaFoldDB" id="A0A2A9CU34"/>
<comment type="function">
    <text evidence="3">Catalyzes the hydrolysis of a non-reducing terminal alpha-L-arabinopyranosidic linkage in ginsenoside Rb2 (alpha-L-arabinopyranosyl-(1-&gt;6)-alpha-D-glucopyranosyl) to release alpha-D-glucopyranosyl (Rd). It is not able to hydrolyze alpha-L-arabinofuranosyl-(1-&gt;6)-alpha-D-glucopyranosyl (Rc).</text>
</comment>
<dbReference type="Pfam" id="PF14310">
    <property type="entry name" value="Fn3-like"/>
    <property type="match status" value="1"/>
</dbReference>
<protein>
    <recommendedName>
        <fullName evidence="4">Exo-alpha-(1-&gt;6)-L-arabinopyranosidase</fullName>
    </recommendedName>
</protein>
<reference evidence="6 7" key="1">
    <citation type="submission" date="2017-10" db="EMBL/GenBank/DDBJ databases">
        <title>Sequencing the genomes of 1000 actinobacteria strains.</title>
        <authorList>
            <person name="Klenk H.-P."/>
        </authorList>
    </citation>
    <scope>NUCLEOTIDE SEQUENCE [LARGE SCALE GENOMIC DNA]</scope>
    <source>
        <strain evidence="6 7">DSM 15597</strain>
    </source>
</reference>
<dbReference type="Proteomes" id="UP000226079">
    <property type="component" value="Unassembled WGS sequence"/>
</dbReference>
<dbReference type="OrthoDB" id="9803863at2"/>
<dbReference type="SUPFAM" id="SSF52279">
    <property type="entry name" value="Beta-D-glucan exohydrolase, C-terminal domain"/>
    <property type="match status" value="1"/>
</dbReference>
<evidence type="ECO:0000256" key="4">
    <source>
        <dbReference type="ARBA" id="ARBA00074219"/>
    </source>
</evidence>
<dbReference type="EMBL" id="PDJC01000001">
    <property type="protein sequence ID" value="PFG17152.1"/>
    <property type="molecule type" value="Genomic_DNA"/>
</dbReference>
<keyword evidence="2" id="KW-0378">Hydrolase</keyword>
<dbReference type="InterPro" id="IPR002772">
    <property type="entry name" value="Glyco_hydro_3_C"/>
</dbReference>
<dbReference type="Gene3D" id="3.40.50.1700">
    <property type="entry name" value="Glycoside hydrolase family 3 C-terminal domain"/>
    <property type="match status" value="1"/>
</dbReference>
<evidence type="ECO:0000256" key="3">
    <source>
        <dbReference type="ARBA" id="ARBA00058905"/>
    </source>
</evidence>
<dbReference type="InterPro" id="IPR013783">
    <property type="entry name" value="Ig-like_fold"/>
</dbReference>
<evidence type="ECO:0000313" key="6">
    <source>
        <dbReference type="EMBL" id="PFG17152.1"/>
    </source>
</evidence>
<dbReference type="SMART" id="SM01217">
    <property type="entry name" value="Fn3_like"/>
    <property type="match status" value="1"/>
</dbReference>
<dbReference type="Gene3D" id="3.20.20.300">
    <property type="entry name" value="Glycoside hydrolase, family 3, N-terminal domain"/>
    <property type="match status" value="1"/>
</dbReference>
<dbReference type="PRINTS" id="PR00133">
    <property type="entry name" value="GLHYDRLASE3"/>
</dbReference>
<dbReference type="GO" id="GO:0005975">
    <property type="term" value="P:carbohydrate metabolic process"/>
    <property type="evidence" value="ECO:0007669"/>
    <property type="project" value="InterPro"/>
</dbReference>
<keyword evidence="7" id="KW-1185">Reference proteome</keyword>
<dbReference type="PANTHER" id="PTHR42715">
    <property type="entry name" value="BETA-GLUCOSIDASE"/>
    <property type="match status" value="1"/>
</dbReference>
<dbReference type="InterPro" id="IPR026891">
    <property type="entry name" value="Fn3-like"/>
</dbReference>
<accession>A0A2A9CU34</accession>
<gene>
    <name evidence="6" type="ORF">ATK74_1714</name>
</gene>
<dbReference type="RefSeq" id="WP_098460611.1">
    <property type="nucleotide sequence ID" value="NZ_PDJC01000001.1"/>
</dbReference>
<dbReference type="Gene3D" id="2.60.40.10">
    <property type="entry name" value="Immunoglobulins"/>
    <property type="match status" value="1"/>
</dbReference>
<dbReference type="InterPro" id="IPR050288">
    <property type="entry name" value="Cellulose_deg_GH3"/>
</dbReference>
<dbReference type="PANTHER" id="PTHR42715:SF10">
    <property type="entry name" value="BETA-GLUCOSIDASE"/>
    <property type="match status" value="1"/>
</dbReference>
<sequence>MTTADVVVSQLSLEQLAAMVSGADDWRTVAIPELGLAAAEVSDGPHGLRTETGVDQVWIPSTAFPTASALGATWDRDLIRRVGVALGEESRAMGIQLLLGPGINLKRTPLCGRNFEYFSEDPVLTAELASAYIDGLQSQGIGACLKHFAANNQETERTEISVEADERTLRELYLEAFRRVIATADPWAVMCSYNRIWGTHASQHHWLLTQVLRDEWGYDGLLVSDWDAVHDPVAAVAAGMELEMPGTGGRSAAAIVAAVNEGRLERAVLERAARRVVAFALRALPDGRPAPSPVRDPGIVPGQPLSAEQRAGLGEEAHHQLAREAATAAMTLLRNQNRVLPLAADSTAKLAVIGGYATVPRIQGGGSAGLEPLRVDQPLAAITAIAGDRVSYAPGYPLARTDFYREFEIEGPADADALRAEAVAVAEAVDVVVAFVGLPIAAEVEAADRHSLELPADQVELLKSLVAVGKPLVVVLAAGSAVTMDEWHDGAHAILLSWLGGQGVGTAVAEVLFGRAEPSGRLGESYPMRLADTPGHDTFPGADGVVHYAEGPFIGYRWYDAQHLDVRYPFGHGLSYTDFAYGEAELVAADGDAVEVAVSVTNTGQRRGSEIVQLYLEPPAGGPARPPRELRGFEKLTLEPGQTATARFRLGVRDFAFADTEAQCWRQLPGRYQVVIGSSSRTLHARLDVQRQAASLPFGPSAVS</sequence>
<evidence type="ECO:0000256" key="2">
    <source>
        <dbReference type="ARBA" id="ARBA00022801"/>
    </source>
</evidence>
<dbReference type="FunFam" id="2.60.40.10:FF:000495">
    <property type="entry name" value="Periplasmic beta-glucosidase"/>
    <property type="match status" value="1"/>
</dbReference>
<evidence type="ECO:0000313" key="7">
    <source>
        <dbReference type="Proteomes" id="UP000226079"/>
    </source>
</evidence>
<dbReference type="InterPro" id="IPR001764">
    <property type="entry name" value="Glyco_hydro_3_N"/>
</dbReference>
<evidence type="ECO:0000256" key="1">
    <source>
        <dbReference type="ARBA" id="ARBA00005336"/>
    </source>
</evidence>
<evidence type="ECO:0000259" key="5">
    <source>
        <dbReference type="SMART" id="SM01217"/>
    </source>
</evidence>